<comment type="subcellular location">
    <subcellularLocation>
        <location evidence="4 14">Cytoplasm</location>
    </subcellularLocation>
</comment>
<dbReference type="PROSITE" id="PS51975">
    <property type="entry name" value="RNASE_H_2"/>
    <property type="match status" value="1"/>
</dbReference>
<evidence type="ECO:0000256" key="5">
    <source>
        <dbReference type="ARBA" id="ARBA00007383"/>
    </source>
</evidence>
<dbReference type="AlphaFoldDB" id="A0A9D1MWM7"/>
<dbReference type="GO" id="GO:0006298">
    <property type="term" value="P:mismatch repair"/>
    <property type="evidence" value="ECO:0007669"/>
    <property type="project" value="TreeGrafter"/>
</dbReference>
<evidence type="ECO:0000256" key="12">
    <source>
        <dbReference type="ARBA" id="ARBA00022801"/>
    </source>
</evidence>
<dbReference type="InterPro" id="IPR022898">
    <property type="entry name" value="RNase_HII"/>
</dbReference>
<organism evidence="18 19">
    <name type="scientific">Candidatus Fimimonas merdipullorum</name>
    <dbReference type="NCBI Taxonomy" id="2840822"/>
    <lineage>
        <taxon>Bacteria</taxon>
        <taxon>Pseudomonadati</taxon>
        <taxon>Myxococcota</taxon>
        <taxon>Myxococcia</taxon>
        <taxon>Myxococcales</taxon>
        <taxon>Cystobacterineae</taxon>
        <taxon>Myxococcaceae</taxon>
        <taxon>Myxococcaceae incertae sedis</taxon>
        <taxon>Candidatus Fimimonas</taxon>
    </lineage>
</organism>
<feature type="binding site" evidence="14 15">
    <location>
        <position position="23"/>
    </location>
    <ligand>
        <name>a divalent metal cation</name>
        <dbReference type="ChEBI" id="CHEBI:60240"/>
    </ligand>
</feature>
<dbReference type="Pfam" id="PF01351">
    <property type="entry name" value="RNase_HII"/>
    <property type="match status" value="1"/>
</dbReference>
<dbReference type="SUPFAM" id="SSF53098">
    <property type="entry name" value="Ribonuclease H-like"/>
    <property type="match status" value="1"/>
</dbReference>
<evidence type="ECO:0000256" key="15">
    <source>
        <dbReference type="PROSITE-ProRule" id="PRU01319"/>
    </source>
</evidence>
<dbReference type="PANTHER" id="PTHR10954:SF18">
    <property type="entry name" value="RIBONUCLEASE HII"/>
    <property type="match status" value="1"/>
</dbReference>
<comment type="function">
    <text evidence="3 14 16">Endonuclease that specifically degrades the RNA of RNA-DNA hybrids.</text>
</comment>
<evidence type="ECO:0000256" key="2">
    <source>
        <dbReference type="ARBA" id="ARBA00001946"/>
    </source>
</evidence>
<dbReference type="HAMAP" id="MF_00052_B">
    <property type="entry name" value="RNase_HII_B"/>
    <property type="match status" value="1"/>
</dbReference>
<evidence type="ECO:0000256" key="7">
    <source>
        <dbReference type="ARBA" id="ARBA00019179"/>
    </source>
</evidence>
<dbReference type="Proteomes" id="UP000886852">
    <property type="component" value="Unassembled WGS sequence"/>
</dbReference>
<keyword evidence="8 14" id="KW-0963">Cytoplasm</keyword>
<evidence type="ECO:0000256" key="4">
    <source>
        <dbReference type="ARBA" id="ARBA00004496"/>
    </source>
</evidence>
<comment type="catalytic activity">
    <reaction evidence="1 14 15 16">
        <text>Endonucleolytic cleavage to 5'-phosphomonoester.</text>
        <dbReference type="EC" id="3.1.26.4"/>
    </reaction>
</comment>
<comment type="similarity">
    <text evidence="5 14 16">Belongs to the RNase HII family.</text>
</comment>
<dbReference type="GO" id="GO:0030145">
    <property type="term" value="F:manganese ion binding"/>
    <property type="evidence" value="ECO:0007669"/>
    <property type="project" value="UniProtKB-UniRule"/>
</dbReference>
<keyword evidence="11 14" id="KW-0255">Endonuclease</keyword>
<evidence type="ECO:0000313" key="18">
    <source>
        <dbReference type="EMBL" id="HIU90502.1"/>
    </source>
</evidence>
<evidence type="ECO:0000256" key="14">
    <source>
        <dbReference type="HAMAP-Rule" id="MF_00052"/>
    </source>
</evidence>
<keyword evidence="10 14" id="KW-0479">Metal-binding</keyword>
<dbReference type="NCBIfam" id="NF000594">
    <property type="entry name" value="PRK00015.1-1"/>
    <property type="match status" value="1"/>
</dbReference>
<comment type="cofactor">
    <cofactor evidence="2">
        <name>Mg(2+)</name>
        <dbReference type="ChEBI" id="CHEBI:18420"/>
    </cofactor>
</comment>
<evidence type="ECO:0000256" key="1">
    <source>
        <dbReference type="ARBA" id="ARBA00000077"/>
    </source>
</evidence>
<evidence type="ECO:0000259" key="17">
    <source>
        <dbReference type="PROSITE" id="PS51975"/>
    </source>
</evidence>
<evidence type="ECO:0000256" key="8">
    <source>
        <dbReference type="ARBA" id="ARBA00022490"/>
    </source>
</evidence>
<dbReference type="GO" id="GO:0004523">
    <property type="term" value="F:RNA-DNA hybrid ribonuclease activity"/>
    <property type="evidence" value="ECO:0007669"/>
    <property type="project" value="UniProtKB-UniRule"/>
</dbReference>
<dbReference type="InterPro" id="IPR036397">
    <property type="entry name" value="RNaseH_sf"/>
</dbReference>
<evidence type="ECO:0000256" key="10">
    <source>
        <dbReference type="ARBA" id="ARBA00022723"/>
    </source>
</evidence>
<evidence type="ECO:0000256" key="13">
    <source>
        <dbReference type="ARBA" id="ARBA00023211"/>
    </source>
</evidence>
<evidence type="ECO:0000256" key="3">
    <source>
        <dbReference type="ARBA" id="ARBA00004065"/>
    </source>
</evidence>
<name>A0A9D1MWM7_9BACT</name>
<dbReference type="Gene3D" id="3.30.420.10">
    <property type="entry name" value="Ribonuclease H-like superfamily/Ribonuclease H"/>
    <property type="match status" value="1"/>
</dbReference>
<dbReference type="CDD" id="cd07182">
    <property type="entry name" value="RNase_HII_bacteria_HII_like"/>
    <property type="match status" value="1"/>
</dbReference>
<gene>
    <name evidence="14" type="primary">rnhB</name>
    <name evidence="18" type="ORF">IAC72_00610</name>
</gene>
<feature type="domain" description="RNase H type-2" evidence="17">
    <location>
        <begin position="16"/>
        <end position="202"/>
    </location>
</feature>
<evidence type="ECO:0000256" key="6">
    <source>
        <dbReference type="ARBA" id="ARBA00012180"/>
    </source>
</evidence>
<proteinExistence type="inferred from homology"/>
<reference evidence="18" key="1">
    <citation type="submission" date="2020-10" db="EMBL/GenBank/DDBJ databases">
        <authorList>
            <person name="Gilroy R."/>
        </authorList>
    </citation>
    <scope>NUCLEOTIDE SEQUENCE</scope>
    <source>
        <strain evidence="18">ChiHjej12B11-7776</strain>
    </source>
</reference>
<dbReference type="GO" id="GO:0043137">
    <property type="term" value="P:DNA replication, removal of RNA primer"/>
    <property type="evidence" value="ECO:0007669"/>
    <property type="project" value="TreeGrafter"/>
</dbReference>
<evidence type="ECO:0000256" key="11">
    <source>
        <dbReference type="ARBA" id="ARBA00022759"/>
    </source>
</evidence>
<comment type="caution">
    <text evidence="18">The sequence shown here is derived from an EMBL/GenBank/DDBJ whole genome shotgun (WGS) entry which is preliminary data.</text>
</comment>
<keyword evidence="13 14" id="KW-0464">Manganese</keyword>
<dbReference type="PANTHER" id="PTHR10954">
    <property type="entry name" value="RIBONUCLEASE H2 SUBUNIT A"/>
    <property type="match status" value="1"/>
</dbReference>
<comment type="cofactor">
    <cofactor evidence="14 15">
        <name>Mn(2+)</name>
        <dbReference type="ChEBI" id="CHEBI:29035"/>
    </cofactor>
    <cofactor evidence="14 15">
        <name>Mg(2+)</name>
        <dbReference type="ChEBI" id="CHEBI:18420"/>
    </cofactor>
    <text evidence="14 15">Manganese or magnesium. Binds 1 divalent metal ion per monomer in the absence of substrate. May bind a second metal ion after substrate binding.</text>
</comment>
<dbReference type="NCBIfam" id="NF000595">
    <property type="entry name" value="PRK00015.1-3"/>
    <property type="match status" value="1"/>
</dbReference>
<protein>
    <recommendedName>
        <fullName evidence="7 14">Ribonuclease HII</fullName>
        <shortName evidence="14">RNase HII</shortName>
        <ecNumber evidence="6 14">3.1.26.4</ecNumber>
    </recommendedName>
</protein>
<dbReference type="EC" id="3.1.26.4" evidence="6 14"/>
<dbReference type="InterPro" id="IPR012337">
    <property type="entry name" value="RNaseH-like_sf"/>
</dbReference>
<dbReference type="GO" id="GO:0003723">
    <property type="term" value="F:RNA binding"/>
    <property type="evidence" value="ECO:0007669"/>
    <property type="project" value="UniProtKB-UniRule"/>
</dbReference>
<accession>A0A9D1MWM7</accession>
<evidence type="ECO:0000313" key="19">
    <source>
        <dbReference type="Proteomes" id="UP000886852"/>
    </source>
</evidence>
<dbReference type="InterPro" id="IPR001352">
    <property type="entry name" value="RNase_HII/HIII"/>
</dbReference>
<keyword evidence="12 14" id="KW-0378">Hydrolase</keyword>
<feature type="binding site" evidence="14 15">
    <location>
        <position position="115"/>
    </location>
    <ligand>
        <name>a divalent metal cation</name>
        <dbReference type="ChEBI" id="CHEBI:60240"/>
    </ligand>
</feature>
<evidence type="ECO:0000256" key="9">
    <source>
        <dbReference type="ARBA" id="ARBA00022722"/>
    </source>
</evidence>
<sequence>MKDMLFYERQAAEGGLRIAGMDEAGRGPLAGPVVVAAVVMPLSSDKLISGVDDSKKLSEKKREALYEQIMQVAEEVQVAFATHEEVDSLNVLNATKKAMLQCVNSLTKADKVLIDAVTLSAKIPTLGIIHGDALSYSIAAASIVAKVTRDRLMKQYDRQYPLYNFAKHKGYGTAEHIRLLGQYGACPIHRKTFIKKFVTEEQ</sequence>
<dbReference type="InterPro" id="IPR024567">
    <property type="entry name" value="RNase_HII/HIII_dom"/>
</dbReference>
<dbReference type="GO" id="GO:0005737">
    <property type="term" value="C:cytoplasm"/>
    <property type="evidence" value="ECO:0007669"/>
    <property type="project" value="UniProtKB-SubCell"/>
</dbReference>
<reference evidence="18" key="2">
    <citation type="journal article" date="2021" name="PeerJ">
        <title>Extensive microbial diversity within the chicken gut microbiome revealed by metagenomics and culture.</title>
        <authorList>
            <person name="Gilroy R."/>
            <person name="Ravi A."/>
            <person name="Getino M."/>
            <person name="Pursley I."/>
            <person name="Horton D.L."/>
            <person name="Alikhan N.F."/>
            <person name="Baker D."/>
            <person name="Gharbi K."/>
            <person name="Hall N."/>
            <person name="Watson M."/>
            <person name="Adriaenssens E.M."/>
            <person name="Foster-Nyarko E."/>
            <person name="Jarju S."/>
            <person name="Secka A."/>
            <person name="Antonio M."/>
            <person name="Oren A."/>
            <person name="Chaudhuri R.R."/>
            <person name="La Ragione R."/>
            <person name="Hildebrand F."/>
            <person name="Pallen M.J."/>
        </authorList>
    </citation>
    <scope>NUCLEOTIDE SEQUENCE</scope>
    <source>
        <strain evidence="18">ChiHjej12B11-7776</strain>
    </source>
</reference>
<dbReference type="EMBL" id="DVOC01000014">
    <property type="protein sequence ID" value="HIU90502.1"/>
    <property type="molecule type" value="Genomic_DNA"/>
</dbReference>
<dbReference type="GO" id="GO:0032299">
    <property type="term" value="C:ribonuclease H2 complex"/>
    <property type="evidence" value="ECO:0007669"/>
    <property type="project" value="TreeGrafter"/>
</dbReference>
<keyword evidence="9 14" id="KW-0540">Nuclease</keyword>
<feature type="binding site" evidence="14 15">
    <location>
        <position position="22"/>
    </location>
    <ligand>
        <name>a divalent metal cation</name>
        <dbReference type="ChEBI" id="CHEBI:60240"/>
    </ligand>
</feature>
<evidence type="ECO:0000256" key="16">
    <source>
        <dbReference type="RuleBase" id="RU003515"/>
    </source>
</evidence>